<feature type="region of interest" description="Disordered" evidence="1">
    <location>
        <begin position="36"/>
        <end position="129"/>
    </location>
</feature>
<evidence type="ECO:0000256" key="1">
    <source>
        <dbReference type="SAM" id="MobiDB-lite"/>
    </source>
</evidence>
<dbReference type="AlphaFoldDB" id="A0A6B0URU5"/>
<reference evidence="2" key="1">
    <citation type="submission" date="2019-12" db="EMBL/GenBank/DDBJ databases">
        <title>An insight into the sialome of adult female Ixodes ricinus ticks feeding for 6 days.</title>
        <authorList>
            <person name="Perner J."/>
            <person name="Ribeiro J.M.C."/>
        </authorList>
    </citation>
    <scope>NUCLEOTIDE SEQUENCE</scope>
    <source>
        <strain evidence="2">Semi-engorged</strain>
        <tissue evidence="2">Salivary glands</tissue>
    </source>
</reference>
<accession>A0A6B0URU5</accession>
<organism evidence="2">
    <name type="scientific">Ixodes ricinus</name>
    <name type="common">Common tick</name>
    <name type="synonym">Acarus ricinus</name>
    <dbReference type="NCBI Taxonomy" id="34613"/>
    <lineage>
        <taxon>Eukaryota</taxon>
        <taxon>Metazoa</taxon>
        <taxon>Ecdysozoa</taxon>
        <taxon>Arthropoda</taxon>
        <taxon>Chelicerata</taxon>
        <taxon>Arachnida</taxon>
        <taxon>Acari</taxon>
        <taxon>Parasitiformes</taxon>
        <taxon>Ixodida</taxon>
        <taxon>Ixodoidea</taxon>
        <taxon>Ixodidae</taxon>
        <taxon>Ixodinae</taxon>
        <taxon>Ixodes</taxon>
    </lineage>
</organism>
<feature type="compositionally biased region" description="Low complexity" evidence="1">
    <location>
        <begin position="36"/>
        <end position="73"/>
    </location>
</feature>
<feature type="compositionally biased region" description="Low complexity" evidence="1">
    <location>
        <begin position="80"/>
        <end position="123"/>
    </location>
</feature>
<proteinExistence type="predicted"/>
<dbReference type="EMBL" id="GIFC01010015">
    <property type="protein sequence ID" value="MXU92098.1"/>
    <property type="molecule type" value="Transcribed_RNA"/>
</dbReference>
<name>A0A6B0URU5_IXORI</name>
<evidence type="ECO:0000313" key="2">
    <source>
        <dbReference type="EMBL" id="MXU92098.1"/>
    </source>
</evidence>
<protein>
    <submittedName>
        <fullName evidence="2">Putative secreted protein</fullName>
    </submittedName>
</protein>
<sequence>MQPTTMPGATTRSARRSWRLCWTVSACWQSAARAFRASSSSGASGAARGRASPRSSWSDCPWTTARSPSWSSPSTPPPRSLQLLLSPTTQSSQPTPHWSTPTAHSWSTTRQSSTSAAVTSTSSGLRTQT</sequence>